<organism evidence="1">
    <name type="scientific">Anguilla anguilla</name>
    <name type="common">European freshwater eel</name>
    <name type="synonym">Muraena anguilla</name>
    <dbReference type="NCBI Taxonomy" id="7936"/>
    <lineage>
        <taxon>Eukaryota</taxon>
        <taxon>Metazoa</taxon>
        <taxon>Chordata</taxon>
        <taxon>Craniata</taxon>
        <taxon>Vertebrata</taxon>
        <taxon>Euteleostomi</taxon>
        <taxon>Actinopterygii</taxon>
        <taxon>Neopterygii</taxon>
        <taxon>Teleostei</taxon>
        <taxon>Anguilliformes</taxon>
        <taxon>Anguillidae</taxon>
        <taxon>Anguilla</taxon>
    </lineage>
</organism>
<accession>A0A0E9V8P5</accession>
<protein>
    <submittedName>
        <fullName evidence="1">Uncharacterized protein</fullName>
    </submittedName>
</protein>
<dbReference type="EMBL" id="GBXM01034170">
    <property type="protein sequence ID" value="JAH74407.1"/>
    <property type="molecule type" value="Transcribed_RNA"/>
</dbReference>
<reference evidence="1" key="2">
    <citation type="journal article" date="2015" name="Fish Shellfish Immunol.">
        <title>Early steps in the European eel (Anguilla anguilla)-Vibrio vulnificus interaction in the gills: Role of the RtxA13 toxin.</title>
        <authorList>
            <person name="Callol A."/>
            <person name="Pajuelo D."/>
            <person name="Ebbesson L."/>
            <person name="Teles M."/>
            <person name="MacKenzie S."/>
            <person name="Amaro C."/>
        </authorList>
    </citation>
    <scope>NUCLEOTIDE SEQUENCE</scope>
</reference>
<name>A0A0E9V8P5_ANGAN</name>
<proteinExistence type="predicted"/>
<evidence type="ECO:0000313" key="1">
    <source>
        <dbReference type="EMBL" id="JAH74407.1"/>
    </source>
</evidence>
<dbReference type="AlphaFoldDB" id="A0A0E9V8P5"/>
<sequence length="60" mass="6813">MSIYTGSGRSSPPARKVRGRLTAFCVLLSSVQRLILHCYELSQPPYTSPQQQYQVLEEIK</sequence>
<reference evidence="1" key="1">
    <citation type="submission" date="2014-11" db="EMBL/GenBank/DDBJ databases">
        <authorList>
            <person name="Amaro Gonzalez C."/>
        </authorList>
    </citation>
    <scope>NUCLEOTIDE SEQUENCE</scope>
</reference>